<name>A0A151GCH0_DRECN</name>
<feature type="compositionally biased region" description="Polar residues" evidence="1">
    <location>
        <begin position="22"/>
        <end position="32"/>
    </location>
</feature>
<dbReference type="InParanoid" id="A0A151GCH0"/>
<evidence type="ECO:0000256" key="1">
    <source>
        <dbReference type="SAM" id="MobiDB-lite"/>
    </source>
</evidence>
<dbReference type="EMBL" id="LAYC01000003">
    <property type="protein sequence ID" value="KYK54812.1"/>
    <property type="molecule type" value="Genomic_DNA"/>
</dbReference>
<feature type="region of interest" description="Disordered" evidence="1">
    <location>
        <begin position="120"/>
        <end position="143"/>
    </location>
</feature>
<dbReference type="RefSeq" id="XP_040654164.1">
    <property type="nucleotide sequence ID" value="XM_040804060.1"/>
</dbReference>
<feature type="region of interest" description="Disordered" evidence="1">
    <location>
        <begin position="1"/>
        <end position="33"/>
    </location>
</feature>
<protein>
    <submittedName>
        <fullName evidence="2">Uncharacterized protein</fullName>
    </submittedName>
</protein>
<dbReference type="AlphaFoldDB" id="A0A151GCH0"/>
<dbReference type="Proteomes" id="UP000076580">
    <property type="component" value="Chromosome 03"/>
</dbReference>
<reference evidence="2 3" key="1">
    <citation type="journal article" date="2016" name="Sci. Rep.">
        <title>Insights into Adaptations to a Near-Obligate Nematode Endoparasitic Lifestyle from the Finished Genome of Drechmeria coniospora.</title>
        <authorList>
            <person name="Zhang L."/>
            <person name="Zhou Z."/>
            <person name="Guo Q."/>
            <person name="Fokkens L."/>
            <person name="Miskei M."/>
            <person name="Pocsi I."/>
            <person name="Zhang W."/>
            <person name="Chen M."/>
            <person name="Wang L."/>
            <person name="Sun Y."/>
            <person name="Donzelli B.G."/>
            <person name="Gibson D.M."/>
            <person name="Nelson D.R."/>
            <person name="Luo J.G."/>
            <person name="Rep M."/>
            <person name="Liu H."/>
            <person name="Yang S."/>
            <person name="Wang J."/>
            <person name="Krasnoff S.B."/>
            <person name="Xu Y."/>
            <person name="Molnar I."/>
            <person name="Lin M."/>
        </authorList>
    </citation>
    <scope>NUCLEOTIDE SEQUENCE [LARGE SCALE GENOMIC DNA]</scope>
    <source>
        <strain evidence="2 3">ARSEF 6962</strain>
    </source>
</reference>
<keyword evidence="3" id="KW-1185">Reference proteome</keyword>
<proteinExistence type="predicted"/>
<evidence type="ECO:0000313" key="2">
    <source>
        <dbReference type="EMBL" id="KYK54812.1"/>
    </source>
</evidence>
<sequence>MPALSAATPRLTSSPRAGPQMPSWSVGESNEPPTRACRLIDTASCRRRGLRGGQSSVQAWPAGSVVLKWNRPSGCEAASRTESVPCRSRIAPTLVGRNTRTRSVWVYTYKVKERRAELELCQPETEGASRSGDGEGNSSTAARTLRVPHVQQNREYLQVPSDTNIDDNTQYWVICMQRYQGGWRDGSLAPTRFRQKGHFHVALSYAMLRTTGQNTNDLTRMSTVMATARISMTVLQTCHKQEHESAWVGTGPSTRCAMPVVNRASCLHVGGKSAVSAGYWTGSGAAYRRTSSADAPCRRLHNWCLRPRTDQIKLHPSAQAQHGSARSWQRLKSLRVMSAIDRPKTLNRTVPCIAKKAEMGTDARYE</sequence>
<organism evidence="2 3">
    <name type="scientific">Drechmeria coniospora</name>
    <name type="common">Nematophagous fungus</name>
    <name type="synonym">Meria coniospora</name>
    <dbReference type="NCBI Taxonomy" id="98403"/>
    <lineage>
        <taxon>Eukaryota</taxon>
        <taxon>Fungi</taxon>
        <taxon>Dikarya</taxon>
        <taxon>Ascomycota</taxon>
        <taxon>Pezizomycotina</taxon>
        <taxon>Sordariomycetes</taxon>
        <taxon>Hypocreomycetidae</taxon>
        <taxon>Hypocreales</taxon>
        <taxon>Ophiocordycipitaceae</taxon>
        <taxon>Drechmeria</taxon>
    </lineage>
</organism>
<dbReference type="GeneID" id="63719415"/>
<accession>A0A151GCH0</accession>
<comment type="caution">
    <text evidence="2">The sequence shown here is derived from an EMBL/GenBank/DDBJ whole genome shotgun (WGS) entry which is preliminary data.</text>
</comment>
<evidence type="ECO:0000313" key="3">
    <source>
        <dbReference type="Proteomes" id="UP000076580"/>
    </source>
</evidence>
<gene>
    <name evidence="2" type="ORF">DCS_06772</name>
</gene>